<keyword evidence="2" id="KW-0812">Transmembrane</keyword>
<evidence type="ECO:0000313" key="6">
    <source>
        <dbReference type="Proteomes" id="UP000365824"/>
    </source>
</evidence>
<feature type="transmembrane region" description="Helical" evidence="2">
    <location>
        <begin position="21"/>
        <end position="40"/>
    </location>
</feature>
<dbReference type="RefSeq" id="WP_004312302.1">
    <property type="nucleotide sequence ID" value="NZ_CAAKNR010000013.1"/>
</dbReference>
<dbReference type="EMBL" id="VWFO01000159">
    <property type="protein sequence ID" value="KAA4659915.1"/>
    <property type="molecule type" value="Genomic_DNA"/>
</dbReference>
<dbReference type="InterPro" id="IPR016032">
    <property type="entry name" value="Sig_transdc_resp-reg_C-effctor"/>
</dbReference>
<evidence type="ECO:0000256" key="2">
    <source>
        <dbReference type="SAM" id="Phobius"/>
    </source>
</evidence>
<dbReference type="Gene3D" id="1.10.10.10">
    <property type="entry name" value="Winged helix-like DNA-binding domain superfamily/Winged helix DNA-binding domain"/>
    <property type="match status" value="1"/>
</dbReference>
<sequence>MKLLTKLSGTITFKDKQKMRLLLIIFFLEIVLFFILGQLYCEARKKMFSERVESVFKAVFLQHLQEDAFDGYFYTSGRKQRLEEYPDTVYITDESGKRGYCLDKEKSSKNVTSDPRLSFLHTAYLSKHPLVVDSLYEKWQLHLKQQSLSGTFALQLLVSDKDENITESVYPDSFLHENCIPEFDITAGYRCEVEVKGFFYFSFFTLVGVRGFVYGFIYWLCAVIINIVIFFRKRWQKNIVAPTSVHIYYMDQGIMFDADLRKLIFGKEEIQILPQTAILLKHFLEAPDYILKDEEIKKIFWSDKSNNDPRLHNAISRLRRVFENVPSIEIQRYENIGYQLQIRRNK</sequence>
<evidence type="ECO:0000313" key="7">
    <source>
        <dbReference type="Proteomes" id="UP000435985"/>
    </source>
</evidence>
<dbReference type="Proteomes" id="UP000365824">
    <property type="component" value="Unassembled WGS sequence"/>
</dbReference>
<evidence type="ECO:0000259" key="3">
    <source>
        <dbReference type="Pfam" id="PF00486"/>
    </source>
</evidence>
<dbReference type="Pfam" id="PF00486">
    <property type="entry name" value="Trans_reg_C"/>
    <property type="match status" value="1"/>
</dbReference>
<dbReference type="AlphaFoldDB" id="A0A139KYA9"/>
<keyword evidence="2" id="KW-1133">Transmembrane helix</keyword>
<organism evidence="5 7">
    <name type="scientific">Bacteroides ovatus</name>
    <dbReference type="NCBI Taxonomy" id="28116"/>
    <lineage>
        <taxon>Bacteria</taxon>
        <taxon>Pseudomonadati</taxon>
        <taxon>Bacteroidota</taxon>
        <taxon>Bacteroidia</taxon>
        <taxon>Bacteroidales</taxon>
        <taxon>Bacteroidaceae</taxon>
        <taxon>Bacteroides</taxon>
    </lineage>
</organism>
<keyword evidence="2" id="KW-0472">Membrane</keyword>
<dbReference type="EMBL" id="VWLB01000082">
    <property type="protein sequence ID" value="KAA3921329.1"/>
    <property type="molecule type" value="Genomic_DNA"/>
</dbReference>
<reference evidence="6 7" key="1">
    <citation type="journal article" date="2019" name="Nat. Med.">
        <title>A library of human gut bacterial isolates paired with longitudinal multiomics data enables mechanistic microbiome research.</title>
        <authorList>
            <person name="Poyet M."/>
            <person name="Groussin M."/>
            <person name="Gibbons S.M."/>
            <person name="Avila-Pacheco J."/>
            <person name="Jiang X."/>
            <person name="Kearney S.M."/>
            <person name="Perrotta A.R."/>
            <person name="Berdy B."/>
            <person name="Zhao S."/>
            <person name="Lieberman T.D."/>
            <person name="Swanson P.K."/>
            <person name="Smith M."/>
            <person name="Roesemann S."/>
            <person name="Alexander J.E."/>
            <person name="Rich S.A."/>
            <person name="Livny J."/>
            <person name="Vlamakis H."/>
            <person name="Clish C."/>
            <person name="Bullock K."/>
            <person name="Deik A."/>
            <person name="Scott J."/>
            <person name="Pierce K.A."/>
            <person name="Xavier R.J."/>
            <person name="Alm E.J."/>
        </authorList>
    </citation>
    <scope>NUCLEOTIDE SEQUENCE [LARGE SCALE GENOMIC DNA]</scope>
    <source>
        <strain evidence="5 7">BIOML-A14</strain>
        <strain evidence="4 6">BIOML-A160</strain>
    </source>
</reference>
<keyword evidence="1" id="KW-0238">DNA-binding</keyword>
<dbReference type="InterPro" id="IPR036388">
    <property type="entry name" value="WH-like_DNA-bd_sf"/>
</dbReference>
<proteinExistence type="predicted"/>
<dbReference type="GO" id="GO:0003677">
    <property type="term" value="F:DNA binding"/>
    <property type="evidence" value="ECO:0007669"/>
    <property type="project" value="UniProtKB-KW"/>
</dbReference>
<evidence type="ECO:0000313" key="5">
    <source>
        <dbReference type="EMBL" id="KAA4659915.1"/>
    </source>
</evidence>
<protein>
    <recommendedName>
        <fullName evidence="3">OmpR/PhoB-type domain-containing protein</fullName>
    </recommendedName>
</protein>
<dbReference type="GO" id="GO:0000160">
    <property type="term" value="P:phosphorelay signal transduction system"/>
    <property type="evidence" value="ECO:0007669"/>
    <property type="project" value="InterPro"/>
</dbReference>
<dbReference type="InterPro" id="IPR001867">
    <property type="entry name" value="OmpR/PhoB-type_DNA-bd"/>
</dbReference>
<accession>A0A139KYA9</accession>
<gene>
    <name evidence="5" type="ORF">F3B98_27835</name>
    <name evidence="4" type="ORF">F3F25_27710</name>
</gene>
<name>A0A139KYA9_BACOV</name>
<dbReference type="GO" id="GO:0006355">
    <property type="term" value="P:regulation of DNA-templated transcription"/>
    <property type="evidence" value="ECO:0007669"/>
    <property type="project" value="InterPro"/>
</dbReference>
<dbReference type="Proteomes" id="UP000435985">
    <property type="component" value="Unassembled WGS sequence"/>
</dbReference>
<dbReference type="SUPFAM" id="SSF46894">
    <property type="entry name" value="C-terminal effector domain of the bipartite response regulators"/>
    <property type="match status" value="1"/>
</dbReference>
<evidence type="ECO:0000256" key="1">
    <source>
        <dbReference type="ARBA" id="ARBA00023125"/>
    </source>
</evidence>
<feature type="transmembrane region" description="Helical" evidence="2">
    <location>
        <begin position="198"/>
        <end position="231"/>
    </location>
</feature>
<comment type="caution">
    <text evidence="5">The sequence shown here is derived from an EMBL/GenBank/DDBJ whole genome shotgun (WGS) entry which is preliminary data.</text>
</comment>
<evidence type="ECO:0000313" key="4">
    <source>
        <dbReference type="EMBL" id="KAA3921329.1"/>
    </source>
</evidence>
<feature type="domain" description="OmpR/PhoB-type" evidence="3">
    <location>
        <begin position="268"/>
        <end position="340"/>
    </location>
</feature>